<gene>
    <name evidence="9" type="ORF">C8D92_102235</name>
    <name evidence="8" type="ORF">CF392_05970</name>
</gene>
<accession>A0A2A2I526</accession>
<comment type="subcellular location">
    <subcellularLocation>
        <location evidence="1">Cell membrane</location>
        <topology evidence="1">Multi-pass membrane protein</topology>
    </subcellularLocation>
</comment>
<reference evidence="9 11" key="2">
    <citation type="submission" date="2018-04" db="EMBL/GenBank/DDBJ databases">
        <title>Genomic Encyclopedia of Type Strains, Phase IV (KMG-IV): sequencing the most valuable type-strain genomes for metagenomic binning, comparative biology and taxonomic classification.</title>
        <authorList>
            <person name="Goeker M."/>
        </authorList>
    </citation>
    <scope>NUCLEOTIDE SEQUENCE [LARGE SCALE GENOMIC DNA]</scope>
    <source>
        <strain evidence="9 11">DSM 28688</strain>
    </source>
</reference>
<dbReference type="OrthoDB" id="9813298at2"/>
<dbReference type="AlphaFoldDB" id="A0A2A2I526"/>
<dbReference type="CDD" id="cd10433">
    <property type="entry name" value="YccA_like"/>
    <property type="match status" value="1"/>
</dbReference>
<dbReference type="Proteomes" id="UP000245887">
    <property type="component" value="Unassembled WGS sequence"/>
</dbReference>
<dbReference type="GO" id="GO:0006508">
    <property type="term" value="P:proteolysis"/>
    <property type="evidence" value="ECO:0007669"/>
    <property type="project" value="UniProtKB-KW"/>
</dbReference>
<reference evidence="8 10" key="1">
    <citation type="submission" date="2017-07" db="EMBL/GenBank/DDBJ databases">
        <title>Tamlnaduibacter salinus (Mi-7) genome sequencing.</title>
        <authorList>
            <person name="Verma A."/>
            <person name="Krishnamurthi S."/>
        </authorList>
    </citation>
    <scope>NUCLEOTIDE SEQUENCE [LARGE SCALE GENOMIC DNA]</scope>
    <source>
        <strain evidence="8 10">Mi-7</strain>
    </source>
</reference>
<evidence type="ECO:0000313" key="10">
    <source>
        <dbReference type="Proteomes" id="UP000218332"/>
    </source>
</evidence>
<keyword evidence="6 7" id="KW-0472">Membrane</keyword>
<organism evidence="8 10">
    <name type="scientific">Tamilnaduibacter salinus</name>
    <dbReference type="NCBI Taxonomy" id="1484056"/>
    <lineage>
        <taxon>Bacteria</taxon>
        <taxon>Pseudomonadati</taxon>
        <taxon>Pseudomonadota</taxon>
        <taxon>Gammaproteobacteria</taxon>
        <taxon>Pseudomonadales</taxon>
        <taxon>Marinobacteraceae</taxon>
        <taxon>Tamilnaduibacter</taxon>
    </lineage>
</organism>
<comment type="similarity">
    <text evidence="2 7">Belongs to the BI1 family.</text>
</comment>
<evidence type="ECO:0000256" key="5">
    <source>
        <dbReference type="ARBA" id="ARBA00022989"/>
    </source>
</evidence>
<evidence type="ECO:0000256" key="6">
    <source>
        <dbReference type="ARBA" id="ARBA00023136"/>
    </source>
</evidence>
<evidence type="ECO:0000313" key="9">
    <source>
        <dbReference type="EMBL" id="PVY78195.1"/>
    </source>
</evidence>
<evidence type="ECO:0000313" key="8">
    <source>
        <dbReference type="EMBL" id="PAV26384.1"/>
    </source>
</evidence>
<keyword evidence="10" id="KW-1185">Reference proteome</keyword>
<evidence type="ECO:0000256" key="4">
    <source>
        <dbReference type="ARBA" id="ARBA00022692"/>
    </source>
</evidence>
<evidence type="ECO:0000313" key="11">
    <source>
        <dbReference type="Proteomes" id="UP000245887"/>
    </source>
</evidence>
<dbReference type="PROSITE" id="PS01243">
    <property type="entry name" value="BI1"/>
    <property type="match status" value="1"/>
</dbReference>
<dbReference type="PANTHER" id="PTHR23291">
    <property type="entry name" value="BAX INHIBITOR-RELATED"/>
    <property type="match status" value="1"/>
</dbReference>
<evidence type="ECO:0000256" key="3">
    <source>
        <dbReference type="ARBA" id="ARBA00022475"/>
    </source>
</evidence>
<feature type="transmembrane region" description="Helical" evidence="7">
    <location>
        <begin position="180"/>
        <end position="199"/>
    </location>
</feature>
<dbReference type="EMBL" id="QEKQ01000002">
    <property type="protein sequence ID" value="PVY78195.1"/>
    <property type="molecule type" value="Genomic_DNA"/>
</dbReference>
<dbReference type="Pfam" id="PF01027">
    <property type="entry name" value="Bax1-I"/>
    <property type="match status" value="1"/>
</dbReference>
<keyword evidence="4 7" id="KW-0812">Transmembrane</keyword>
<name>A0A2A2I526_9GAMM</name>
<dbReference type="Proteomes" id="UP000218332">
    <property type="component" value="Unassembled WGS sequence"/>
</dbReference>
<feature type="transmembrane region" description="Helical" evidence="7">
    <location>
        <begin position="153"/>
        <end position="174"/>
    </location>
</feature>
<dbReference type="InterPro" id="IPR006214">
    <property type="entry name" value="Bax_inhibitor_1-related"/>
</dbReference>
<dbReference type="GO" id="GO:0008233">
    <property type="term" value="F:peptidase activity"/>
    <property type="evidence" value="ECO:0007669"/>
    <property type="project" value="UniProtKB-KW"/>
</dbReference>
<protein>
    <submittedName>
        <fullName evidence="8">BAX inhibitor protein</fullName>
    </submittedName>
    <submittedName>
        <fullName evidence="9">Modulator of FtsH protease</fullName>
    </submittedName>
</protein>
<keyword evidence="9" id="KW-0645">Protease</keyword>
<comment type="caution">
    <text evidence="8">The sequence shown here is derived from an EMBL/GenBank/DDBJ whole genome shotgun (WGS) entry which is preliminary data.</text>
</comment>
<evidence type="ECO:0000256" key="7">
    <source>
        <dbReference type="RuleBase" id="RU004379"/>
    </source>
</evidence>
<dbReference type="EMBL" id="NMPM01000024">
    <property type="protein sequence ID" value="PAV26384.1"/>
    <property type="molecule type" value="Genomic_DNA"/>
</dbReference>
<keyword evidence="3" id="KW-1003">Cell membrane</keyword>
<keyword evidence="5 7" id="KW-1133">Transmembrane helix</keyword>
<feature type="transmembrane region" description="Helical" evidence="7">
    <location>
        <begin position="88"/>
        <end position="109"/>
    </location>
</feature>
<sequence length="241" mass="25074">MVDRRFDIQQGHNQAAVQAGRQTGTGIDANAMKVLRNTYSLLAMTLLFSAAMAGVSMAMGVGHGISLMCSLGALGLIWLVLPRTANSSAGIAVVFAFTGLLGFGLGPILNYYLSMANGGSIVMQALGGTAVVFFALSGYVLTTKKDFSFLGGMLMAGMVVVIVGMLGMFVASLFGVDVSAFSLALSGAIVLLMSGFILFDTSRIINGGETNYIMATTGLYLSIYNLFVSLLHILGAFAGDD</sequence>
<dbReference type="RefSeq" id="WP_095610558.1">
    <property type="nucleotide sequence ID" value="NZ_NMPM01000024.1"/>
</dbReference>
<evidence type="ECO:0000256" key="1">
    <source>
        <dbReference type="ARBA" id="ARBA00004651"/>
    </source>
</evidence>
<dbReference type="GO" id="GO:0005886">
    <property type="term" value="C:plasma membrane"/>
    <property type="evidence" value="ECO:0007669"/>
    <property type="project" value="UniProtKB-SubCell"/>
</dbReference>
<keyword evidence="9" id="KW-0378">Hydrolase</keyword>
<feature type="transmembrane region" description="Helical" evidence="7">
    <location>
        <begin position="65"/>
        <end position="81"/>
    </location>
</feature>
<feature type="transmembrane region" description="Helical" evidence="7">
    <location>
        <begin position="121"/>
        <end position="141"/>
    </location>
</feature>
<feature type="transmembrane region" description="Helical" evidence="7">
    <location>
        <begin position="39"/>
        <end position="59"/>
    </location>
</feature>
<evidence type="ECO:0000256" key="2">
    <source>
        <dbReference type="ARBA" id="ARBA00010350"/>
    </source>
</evidence>
<dbReference type="PANTHER" id="PTHR23291:SF115">
    <property type="entry name" value="MODULATOR OF FTSH PROTEASE YCCA"/>
    <property type="match status" value="1"/>
</dbReference>
<feature type="transmembrane region" description="Helical" evidence="7">
    <location>
        <begin position="219"/>
        <end position="238"/>
    </location>
</feature>
<proteinExistence type="inferred from homology"/>
<dbReference type="InterPro" id="IPR006213">
    <property type="entry name" value="Bax_inhbtr1_CS"/>
</dbReference>